<sequence length="304" mass="34740">MNFKFLTISLGFIFLFFQPLNAVQPFKHLEKDETPTGTYVVQFKCKATIEAKKTKRLHERGLVKFIDSALTHNQVKTGDLQQKILIVYVPHRYGPHYTLPKNFPSDVGAWIAHYFGLGELQGYGKEEDWQPHPKGFGYIAGPLKVGSHAIGKWESELVENKNDFRDNLVFLMEDIQHQGILKTCQKNPELILVIDMILHGTKRQVQTYLTPESAREIANLLAAIFDGIIENLSEVPHSQAFKLILSEELKDGVKISITVRDKTTKPQDHKKWARQTRLAFQTFFHNSKISLTSDKTALEIVRGK</sequence>
<feature type="chain" id="PRO_5045663646" description="DUF2066 domain-containing protein" evidence="1">
    <location>
        <begin position="23"/>
        <end position="304"/>
    </location>
</feature>
<dbReference type="Proteomes" id="UP001330434">
    <property type="component" value="Chromosome"/>
</dbReference>
<gene>
    <name evidence="2" type="ORF">Bealeia1_00032</name>
</gene>
<evidence type="ECO:0000313" key="2">
    <source>
        <dbReference type="EMBL" id="WVX65866.1"/>
    </source>
</evidence>
<reference evidence="2 3" key="1">
    <citation type="journal article" date="2024" name="Environ. Microbiol.">
        <title>Novel evolutionary insights on the interactions of the Holosporales (Alphaproteobacteria) with eukaryotic hosts from comparative genomics.</title>
        <authorList>
            <person name="Giovannini M."/>
            <person name="Petroni G."/>
            <person name="Castelli M."/>
        </authorList>
    </citation>
    <scope>NUCLEOTIDE SEQUENCE [LARGE SCALE GENOMIC DNA]</scope>
    <source>
        <strain evidence="2 3">US_Bl 15I1</strain>
    </source>
</reference>
<proteinExistence type="predicted"/>
<dbReference type="RefSeq" id="WP_331256435.1">
    <property type="nucleotide sequence ID" value="NZ_JAVHWZ010000002.1"/>
</dbReference>
<feature type="signal peptide" evidence="1">
    <location>
        <begin position="1"/>
        <end position="22"/>
    </location>
</feature>
<evidence type="ECO:0008006" key="4">
    <source>
        <dbReference type="Google" id="ProtNLM"/>
    </source>
</evidence>
<evidence type="ECO:0000313" key="3">
    <source>
        <dbReference type="Proteomes" id="UP001330434"/>
    </source>
</evidence>
<evidence type="ECO:0000256" key="1">
    <source>
        <dbReference type="SAM" id="SignalP"/>
    </source>
</evidence>
<accession>A0ABZ2C2I3</accession>
<keyword evidence="3" id="KW-1185">Reference proteome</keyword>
<dbReference type="EMBL" id="CP133270">
    <property type="protein sequence ID" value="WVX65866.1"/>
    <property type="molecule type" value="Genomic_DNA"/>
</dbReference>
<organism evidence="2 3">
    <name type="scientific">Candidatus Bealeia paramacronuclearis</name>
    <dbReference type="NCBI Taxonomy" id="1921001"/>
    <lineage>
        <taxon>Bacteria</taxon>
        <taxon>Pseudomonadati</taxon>
        <taxon>Pseudomonadota</taxon>
        <taxon>Alphaproteobacteria</taxon>
        <taxon>Holosporales</taxon>
        <taxon>Holosporaceae</taxon>
        <taxon>Candidatus Bealeia</taxon>
    </lineage>
</organism>
<keyword evidence="1" id="KW-0732">Signal</keyword>
<protein>
    <recommendedName>
        <fullName evidence="4">DUF2066 domain-containing protein</fullName>
    </recommendedName>
</protein>
<name>A0ABZ2C2I3_9PROT</name>